<reference evidence="2" key="1">
    <citation type="submission" date="2022-10" db="EMBL/GenBank/DDBJ databases">
        <authorList>
            <person name="Chen Y."/>
            <person name="Dougan E. K."/>
            <person name="Chan C."/>
            <person name="Rhodes N."/>
            <person name="Thang M."/>
        </authorList>
    </citation>
    <scope>NUCLEOTIDE SEQUENCE</scope>
</reference>
<evidence type="ECO:0000313" key="3">
    <source>
        <dbReference type="EMBL" id="CAL1152130.1"/>
    </source>
</evidence>
<feature type="region of interest" description="Disordered" evidence="1">
    <location>
        <begin position="21"/>
        <end position="236"/>
    </location>
</feature>
<dbReference type="Proteomes" id="UP001152797">
    <property type="component" value="Unassembled WGS sequence"/>
</dbReference>
<sequence length="309" mass="33672">MTSEFRDSVRLEGHRLLRLGNICDDGDCPTTPPAREHDGHSPLGQPGPIALSDDTTEPENVDFFGYGSEEETEKKSGVKQPLECPAEPAAARPLTDVTDTLQATTDEEVPEDDKLKEGDNKKNTTKNAPVLKKRPAARKEVIKRPSAHFKSAVEPAESEAGPPEFSPSPSKKCPAASQQVEDAGDSSGHPPELKRPAASREADESGPLTPPDSEPAPKAAAALKKKAPKSANLPPFKPQFWKWEERVEGDSKWKESKHGSWKVREYVRDVGDQAGQKWRIFESGDGKTFKSFKTAANAGFIPIEDSDVD</sequence>
<dbReference type="EMBL" id="CAMXCT030002535">
    <property type="protein sequence ID" value="CAL4786067.1"/>
    <property type="molecule type" value="Genomic_DNA"/>
</dbReference>
<evidence type="ECO:0000256" key="1">
    <source>
        <dbReference type="SAM" id="MobiDB-lite"/>
    </source>
</evidence>
<name>A0A9P1CWK3_9DINO</name>
<dbReference type="AlphaFoldDB" id="A0A9P1CWK3"/>
<feature type="compositionally biased region" description="Basic and acidic residues" evidence="1">
    <location>
        <begin position="191"/>
        <end position="203"/>
    </location>
</feature>
<reference evidence="3" key="2">
    <citation type="submission" date="2024-04" db="EMBL/GenBank/DDBJ databases">
        <authorList>
            <person name="Chen Y."/>
            <person name="Shah S."/>
            <person name="Dougan E. K."/>
            <person name="Thang M."/>
            <person name="Chan C."/>
        </authorList>
    </citation>
    <scope>NUCLEOTIDE SEQUENCE [LARGE SCALE GENOMIC DNA]</scope>
</reference>
<evidence type="ECO:0000313" key="4">
    <source>
        <dbReference type="Proteomes" id="UP001152797"/>
    </source>
</evidence>
<gene>
    <name evidence="2" type="ORF">C1SCF055_LOCUS25027</name>
</gene>
<feature type="compositionally biased region" description="Basic and acidic residues" evidence="1">
    <location>
        <begin position="112"/>
        <end position="122"/>
    </location>
</feature>
<keyword evidence="4" id="KW-1185">Reference proteome</keyword>
<dbReference type="EMBL" id="CAMXCT010002535">
    <property type="protein sequence ID" value="CAI3998755.1"/>
    <property type="molecule type" value="Genomic_DNA"/>
</dbReference>
<protein>
    <submittedName>
        <fullName evidence="2">Uncharacterized protein</fullName>
    </submittedName>
</protein>
<feature type="compositionally biased region" description="Low complexity" evidence="1">
    <location>
        <begin position="167"/>
        <end position="177"/>
    </location>
</feature>
<comment type="caution">
    <text evidence="2">The sequence shown here is derived from an EMBL/GenBank/DDBJ whole genome shotgun (WGS) entry which is preliminary data.</text>
</comment>
<dbReference type="EMBL" id="CAMXCT020002535">
    <property type="protein sequence ID" value="CAL1152130.1"/>
    <property type="molecule type" value="Genomic_DNA"/>
</dbReference>
<organism evidence="2">
    <name type="scientific">Cladocopium goreaui</name>
    <dbReference type="NCBI Taxonomy" id="2562237"/>
    <lineage>
        <taxon>Eukaryota</taxon>
        <taxon>Sar</taxon>
        <taxon>Alveolata</taxon>
        <taxon>Dinophyceae</taxon>
        <taxon>Suessiales</taxon>
        <taxon>Symbiodiniaceae</taxon>
        <taxon>Cladocopium</taxon>
    </lineage>
</organism>
<accession>A0A9P1CWK3</accession>
<proteinExistence type="predicted"/>
<evidence type="ECO:0000313" key="2">
    <source>
        <dbReference type="EMBL" id="CAI3998755.1"/>
    </source>
</evidence>